<dbReference type="PANTHER" id="PTHR11177">
    <property type="entry name" value="CHITINASE"/>
    <property type="match status" value="1"/>
</dbReference>
<dbReference type="Pfam" id="PF00704">
    <property type="entry name" value="Glyco_hydro_18"/>
    <property type="match status" value="1"/>
</dbReference>
<feature type="compositionally biased region" description="Low complexity" evidence="7">
    <location>
        <begin position="30"/>
        <end position="43"/>
    </location>
</feature>
<evidence type="ECO:0000256" key="7">
    <source>
        <dbReference type="SAM" id="MobiDB-lite"/>
    </source>
</evidence>
<dbReference type="InterPro" id="IPR050314">
    <property type="entry name" value="Glycosyl_Hydrlase_18"/>
</dbReference>
<keyword evidence="4" id="KW-0325">Glycoprotein</keyword>
<keyword evidence="5 6" id="KW-0326">Glycosidase</keyword>
<dbReference type="InterPro" id="IPR001223">
    <property type="entry name" value="Glyco_hydro18_cat"/>
</dbReference>
<gene>
    <name evidence="9" type="ORF">COCNU_01G005410</name>
</gene>
<dbReference type="SMART" id="SM00636">
    <property type="entry name" value="Glyco_18"/>
    <property type="match status" value="1"/>
</dbReference>
<dbReference type="PROSITE" id="PS01095">
    <property type="entry name" value="GH18_1"/>
    <property type="match status" value="1"/>
</dbReference>
<organism evidence="9 10">
    <name type="scientific">Cocos nucifera</name>
    <name type="common">Coconut palm</name>
    <dbReference type="NCBI Taxonomy" id="13894"/>
    <lineage>
        <taxon>Eukaryota</taxon>
        <taxon>Viridiplantae</taxon>
        <taxon>Streptophyta</taxon>
        <taxon>Embryophyta</taxon>
        <taxon>Tracheophyta</taxon>
        <taxon>Spermatophyta</taxon>
        <taxon>Magnoliopsida</taxon>
        <taxon>Liliopsida</taxon>
        <taxon>Arecaceae</taxon>
        <taxon>Arecoideae</taxon>
        <taxon>Cocoseae</taxon>
        <taxon>Attaleinae</taxon>
        <taxon>Cocos</taxon>
    </lineage>
</organism>
<protein>
    <submittedName>
        <fullName evidence="9">Nod factor hydrolase protein 1</fullName>
    </submittedName>
</protein>
<dbReference type="Proteomes" id="UP000797356">
    <property type="component" value="Chromosome 1"/>
</dbReference>
<dbReference type="InterPro" id="IPR029070">
    <property type="entry name" value="Chitinase_insertion_sf"/>
</dbReference>
<reference evidence="9" key="1">
    <citation type="journal article" date="2017" name="Gigascience">
        <title>The genome draft of coconut (Cocos nucifera).</title>
        <authorList>
            <person name="Xiao Y."/>
            <person name="Xu P."/>
            <person name="Fan H."/>
            <person name="Baudouin L."/>
            <person name="Xia W."/>
            <person name="Bocs S."/>
            <person name="Xu J."/>
            <person name="Li Q."/>
            <person name="Guo A."/>
            <person name="Zhou L."/>
            <person name="Li J."/>
            <person name="Wu Y."/>
            <person name="Ma Z."/>
            <person name="Armero A."/>
            <person name="Issali A.E."/>
            <person name="Liu N."/>
            <person name="Peng M."/>
            <person name="Yang Y."/>
        </authorList>
    </citation>
    <scope>NUCLEOTIDE SEQUENCE</scope>
    <source>
        <tissue evidence="9">Spear leaf of Hainan Tall coconut</tissue>
    </source>
</reference>
<evidence type="ECO:0000256" key="2">
    <source>
        <dbReference type="ARBA" id="ARBA00022729"/>
    </source>
</evidence>
<dbReference type="InterPro" id="IPR017853">
    <property type="entry name" value="GH"/>
</dbReference>
<dbReference type="Gene3D" id="3.10.50.10">
    <property type="match status" value="1"/>
</dbReference>
<dbReference type="Gene3D" id="3.20.20.80">
    <property type="entry name" value="Glycosidases"/>
    <property type="match status" value="1"/>
</dbReference>
<evidence type="ECO:0000259" key="8">
    <source>
        <dbReference type="PROSITE" id="PS51910"/>
    </source>
</evidence>
<evidence type="ECO:0000256" key="3">
    <source>
        <dbReference type="ARBA" id="ARBA00022801"/>
    </source>
</evidence>
<dbReference type="GO" id="GO:0005576">
    <property type="term" value="C:extracellular region"/>
    <property type="evidence" value="ECO:0007669"/>
    <property type="project" value="TreeGrafter"/>
</dbReference>
<dbReference type="EMBL" id="CM017872">
    <property type="protein sequence ID" value="KAG1326607.1"/>
    <property type="molecule type" value="Genomic_DNA"/>
</dbReference>
<dbReference type="InterPro" id="IPR011583">
    <property type="entry name" value="Chitinase_II/V-like_cat"/>
</dbReference>
<dbReference type="GO" id="GO:0004568">
    <property type="term" value="F:chitinase activity"/>
    <property type="evidence" value="ECO:0007669"/>
    <property type="project" value="TreeGrafter"/>
</dbReference>
<dbReference type="SUPFAM" id="SSF54556">
    <property type="entry name" value="Chitinase insertion domain"/>
    <property type="match status" value="1"/>
</dbReference>
<evidence type="ECO:0000313" key="10">
    <source>
        <dbReference type="Proteomes" id="UP000797356"/>
    </source>
</evidence>
<dbReference type="CDD" id="cd02879">
    <property type="entry name" value="GH18_plant_chitinase_class_V"/>
    <property type="match status" value="1"/>
</dbReference>
<evidence type="ECO:0000256" key="5">
    <source>
        <dbReference type="ARBA" id="ARBA00023295"/>
    </source>
</evidence>
<sequence length="457" mass="48514">MSTAGAYRLAPAASPSSPTDPLVPFPPAASPASPTESPSSPADPLVPSSPADPLVPFPPAASPLSPTESPSSPADPPVPFPDVVSSPAPAPVPPPSSAIKAGYWFLGINLTSINLSYFTHIYYAFVELDNTTFELVITPSDADILADFTATLHAHQTPVKAMLSIGGGGGGGDTFASMATNFSTRSTFIKSTIAVAREYNLDGLDLDWEFPVNPQKMASLGDLFMEWRDAIAREAAETGRPSLLLTSAVYFASHFFLPGYTPRSYPIDKMAVSLDWINAMCYDYHGSWDKSETGAPAALFDPRSNVSTSYGLTSWVEAGIPPKKVVMGLPLYAYTWQLKDPADHGIGAPAVGAGPGNNGVLVYSAVVDFNSENNATQVYDEVTVSVYSYAGTNWIGYDDPLSVTTKIQFAQELGLGGYFFWAIGYDKDWSISQSAFVVSCCYTLIASAIVALGKFGD</sequence>
<comment type="similarity">
    <text evidence="1">Belongs to the glycosyl hydrolase 18 family. Chitinase class V subfamily.</text>
</comment>
<evidence type="ECO:0000256" key="6">
    <source>
        <dbReference type="RuleBase" id="RU000489"/>
    </source>
</evidence>
<dbReference type="PROSITE" id="PS51910">
    <property type="entry name" value="GH18_2"/>
    <property type="match status" value="1"/>
</dbReference>
<accession>A0A8K0MU92</accession>
<comment type="caution">
    <text evidence="9">The sequence shown here is derived from an EMBL/GenBank/DDBJ whole genome shotgun (WGS) entry which is preliminary data.</text>
</comment>
<keyword evidence="10" id="KW-1185">Reference proteome</keyword>
<dbReference type="InterPro" id="IPR001579">
    <property type="entry name" value="Glyco_hydro_18_chit_AS"/>
</dbReference>
<evidence type="ECO:0000256" key="1">
    <source>
        <dbReference type="ARBA" id="ARBA00008682"/>
    </source>
</evidence>
<feature type="compositionally biased region" description="Low complexity" evidence="7">
    <location>
        <begin position="62"/>
        <end position="72"/>
    </location>
</feature>
<evidence type="ECO:0000313" key="9">
    <source>
        <dbReference type="EMBL" id="KAG1326607.1"/>
    </source>
</evidence>
<dbReference type="SUPFAM" id="SSF51445">
    <property type="entry name" value="(Trans)glycosidases"/>
    <property type="match status" value="1"/>
</dbReference>
<keyword evidence="2" id="KW-0732">Signal</keyword>
<dbReference type="AlphaFoldDB" id="A0A8K0MU92"/>
<dbReference type="GO" id="GO:0008061">
    <property type="term" value="F:chitin binding"/>
    <property type="evidence" value="ECO:0007669"/>
    <property type="project" value="InterPro"/>
</dbReference>
<name>A0A8K0MU92_COCNU</name>
<dbReference type="GO" id="GO:0006032">
    <property type="term" value="P:chitin catabolic process"/>
    <property type="evidence" value="ECO:0007669"/>
    <property type="project" value="TreeGrafter"/>
</dbReference>
<reference evidence="9" key="2">
    <citation type="submission" date="2019-07" db="EMBL/GenBank/DDBJ databases">
        <authorList>
            <person name="Yang Y."/>
            <person name="Bocs S."/>
            <person name="Baudouin L."/>
        </authorList>
    </citation>
    <scope>NUCLEOTIDE SEQUENCE</scope>
    <source>
        <tissue evidence="9">Spear leaf of Hainan Tall coconut</tissue>
    </source>
</reference>
<dbReference type="FunFam" id="3.10.50.10:FF:000003">
    <property type="entry name" value="Class V chitinase CHIT5b"/>
    <property type="match status" value="1"/>
</dbReference>
<keyword evidence="3 6" id="KW-0378">Hydrolase</keyword>
<evidence type="ECO:0000256" key="4">
    <source>
        <dbReference type="ARBA" id="ARBA00023180"/>
    </source>
</evidence>
<feature type="region of interest" description="Disordered" evidence="7">
    <location>
        <begin position="1"/>
        <end position="92"/>
    </location>
</feature>
<dbReference type="GO" id="GO:0005975">
    <property type="term" value="P:carbohydrate metabolic process"/>
    <property type="evidence" value="ECO:0007669"/>
    <property type="project" value="InterPro"/>
</dbReference>
<dbReference type="PANTHER" id="PTHR11177:SF317">
    <property type="entry name" value="CHITINASE 12-RELATED"/>
    <property type="match status" value="1"/>
</dbReference>
<proteinExistence type="inferred from homology"/>
<feature type="domain" description="GH18" evidence="8">
    <location>
        <begin position="98"/>
        <end position="439"/>
    </location>
</feature>
<dbReference type="OrthoDB" id="76388at2759"/>